<dbReference type="CDD" id="cd13959">
    <property type="entry name" value="PT_UbiA_COQ2"/>
    <property type="match status" value="1"/>
</dbReference>
<evidence type="ECO:0000256" key="5">
    <source>
        <dbReference type="ARBA" id="ARBA00022679"/>
    </source>
</evidence>
<dbReference type="PANTHER" id="PTHR11048">
    <property type="entry name" value="PRENYLTRANSFERASES"/>
    <property type="match status" value="1"/>
</dbReference>
<feature type="transmembrane region" description="Helical" evidence="10">
    <location>
        <begin position="227"/>
        <end position="244"/>
    </location>
</feature>
<comment type="similarity">
    <text evidence="3">Belongs to the UbiA prenyltransferase family.</text>
</comment>
<evidence type="ECO:0000256" key="10">
    <source>
        <dbReference type="SAM" id="Phobius"/>
    </source>
</evidence>
<evidence type="ECO:0000256" key="4">
    <source>
        <dbReference type="ARBA" id="ARBA00022475"/>
    </source>
</evidence>
<evidence type="ECO:0000256" key="8">
    <source>
        <dbReference type="ARBA" id="ARBA00022989"/>
    </source>
</evidence>
<proteinExistence type="inferred from homology"/>
<feature type="transmembrane region" description="Helical" evidence="10">
    <location>
        <begin position="265"/>
        <end position="284"/>
    </location>
</feature>
<protein>
    <submittedName>
        <fullName evidence="11">4-hydroxybenzoate polyprenyltransferase</fullName>
        <ecNumber evidence="11">2.5.1.39</ecNumber>
    </submittedName>
</protein>
<dbReference type="Gene3D" id="1.10.357.140">
    <property type="entry name" value="UbiA prenyltransferase"/>
    <property type="match status" value="1"/>
</dbReference>
<dbReference type="AlphaFoldDB" id="A0A1W1E371"/>
<evidence type="ECO:0000256" key="2">
    <source>
        <dbReference type="ARBA" id="ARBA00004141"/>
    </source>
</evidence>
<dbReference type="GO" id="GO:0008412">
    <property type="term" value="F:4-hydroxybenzoate polyprenyltransferase activity"/>
    <property type="evidence" value="ECO:0007669"/>
    <property type="project" value="UniProtKB-EC"/>
</dbReference>
<gene>
    <name evidence="11" type="ORF">MNB_SUP05-SYMBIONT-7-561</name>
</gene>
<feature type="transmembrane region" description="Helical" evidence="10">
    <location>
        <begin position="87"/>
        <end position="104"/>
    </location>
</feature>
<keyword evidence="6 10" id="KW-0812">Transmembrane</keyword>
<dbReference type="InterPro" id="IPR006370">
    <property type="entry name" value="HB_polyprenyltransferase-like"/>
</dbReference>
<comment type="subcellular location">
    <subcellularLocation>
        <location evidence="2">Membrane</location>
        <topology evidence="2">Multi-pass membrane protein</topology>
    </subcellularLocation>
</comment>
<dbReference type="InterPro" id="IPR044878">
    <property type="entry name" value="UbiA_sf"/>
</dbReference>
<evidence type="ECO:0000256" key="1">
    <source>
        <dbReference type="ARBA" id="ARBA00001946"/>
    </source>
</evidence>
<feature type="transmembrane region" description="Helical" evidence="10">
    <location>
        <begin position="135"/>
        <end position="154"/>
    </location>
</feature>
<dbReference type="EMBL" id="FPIA01000039">
    <property type="protein sequence ID" value="SFV88369.1"/>
    <property type="molecule type" value="Genomic_DNA"/>
</dbReference>
<feature type="transmembrane region" description="Helical" evidence="10">
    <location>
        <begin position="110"/>
        <end position="126"/>
    </location>
</feature>
<dbReference type="InterPro" id="IPR030470">
    <property type="entry name" value="UbiA_prenylTrfase_CS"/>
</dbReference>
<feature type="transmembrane region" description="Helical" evidence="10">
    <location>
        <begin position="201"/>
        <end position="221"/>
    </location>
</feature>
<dbReference type="InterPro" id="IPR039653">
    <property type="entry name" value="Prenyltransferase"/>
</dbReference>
<feature type="transmembrane region" description="Helical" evidence="10">
    <location>
        <begin position="160"/>
        <end position="180"/>
    </location>
</feature>
<dbReference type="GO" id="GO:0006744">
    <property type="term" value="P:ubiquinone biosynthetic process"/>
    <property type="evidence" value="ECO:0007669"/>
    <property type="project" value="TreeGrafter"/>
</dbReference>
<feature type="transmembrane region" description="Helical" evidence="10">
    <location>
        <begin position="40"/>
        <end position="61"/>
    </location>
</feature>
<reference evidence="11" key="1">
    <citation type="submission" date="2016-10" db="EMBL/GenBank/DDBJ databases">
        <authorList>
            <person name="de Groot N.N."/>
        </authorList>
    </citation>
    <scope>NUCLEOTIDE SEQUENCE</scope>
</reference>
<evidence type="ECO:0000256" key="6">
    <source>
        <dbReference type="ARBA" id="ARBA00022692"/>
    </source>
</evidence>
<keyword evidence="9 10" id="KW-0472">Membrane</keyword>
<dbReference type="Gene3D" id="1.20.120.1780">
    <property type="entry name" value="UbiA prenyltransferase"/>
    <property type="match status" value="1"/>
</dbReference>
<name>A0A1W1E371_9ZZZZ</name>
<dbReference type="FunFam" id="1.10.357.140:FF:000002">
    <property type="entry name" value="4-hydroxybenzoate octaprenyltransferase"/>
    <property type="match status" value="1"/>
</dbReference>
<dbReference type="PROSITE" id="PS00943">
    <property type="entry name" value="UBIA"/>
    <property type="match status" value="1"/>
</dbReference>
<evidence type="ECO:0000256" key="7">
    <source>
        <dbReference type="ARBA" id="ARBA00022842"/>
    </source>
</evidence>
<dbReference type="HAMAP" id="MF_01635">
    <property type="entry name" value="UbiA"/>
    <property type="match status" value="1"/>
</dbReference>
<sequence>MKAYLRLMRLDKPVGIYLLLYPTLWALFLAENGLPELKLLLIFVLGVVLMRSAGCVINDYADRKIDKLVERTQNRPITTGEISPKRALFLFFALLILAFLLVLMTNWLTIQLAMVAALLAILYPFTKRWTHLPQFVLGCAFAMSVPMAFAATLGKVPSGAWWIFLATVVWTVIYDTMYAMADREEDLKIGVKSTAILFAKYDIIIIGGLQICLLLVLMIIATVFNLGIFYDMALILSALLMVFHQKLIRNREKNACFRAFLHNQYIGISVLLGVIFSVSFNQGII</sequence>
<dbReference type="PANTHER" id="PTHR11048:SF28">
    <property type="entry name" value="4-HYDROXYBENZOATE POLYPRENYLTRANSFERASE, MITOCHONDRIAL"/>
    <property type="match status" value="1"/>
</dbReference>
<organism evidence="11">
    <name type="scientific">hydrothermal vent metagenome</name>
    <dbReference type="NCBI Taxonomy" id="652676"/>
    <lineage>
        <taxon>unclassified sequences</taxon>
        <taxon>metagenomes</taxon>
        <taxon>ecological metagenomes</taxon>
    </lineage>
</organism>
<evidence type="ECO:0000313" key="11">
    <source>
        <dbReference type="EMBL" id="SFV88369.1"/>
    </source>
</evidence>
<keyword evidence="4" id="KW-1003">Cell membrane</keyword>
<dbReference type="GO" id="GO:0005886">
    <property type="term" value="C:plasma membrane"/>
    <property type="evidence" value="ECO:0007669"/>
    <property type="project" value="TreeGrafter"/>
</dbReference>
<dbReference type="Pfam" id="PF01040">
    <property type="entry name" value="UbiA"/>
    <property type="match status" value="1"/>
</dbReference>
<evidence type="ECO:0000256" key="9">
    <source>
        <dbReference type="ARBA" id="ARBA00023136"/>
    </source>
</evidence>
<keyword evidence="5 11" id="KW-0808">Transferase</keyword>
<keyword evidence="7" id="KW-0460">Magnesium</keyword>
<keyword evidence="8 10" id="KW-1133">Transmembrane helix</keyword>
<dbReference type="InterPro" id="IPR000537">
    <property type="entry name" value="UbiA_prenyltransferase"/>
</dbReference>
<comment type="cofactor">
    <cofactor evidence="1">
        <name>Mg(2+)</name>
        <dbReference type="ChEBI" id="CHEBI:18420"/>
    </cofactor>
</comment>
<dbReference type="FunFam" id="1.20.120.1780:FF:000001">
    <property type="entry name" value="4-hydroxybenzoate octaprenyltransferase"/>
    <property type="match status" value="1"/>
</dbReference>
<accession>A0A1W1E371</accession>
<evidence type="ECO:0000256" key="3">
    <source>
        <dbReference type="ARBA" id="ARBA00005985"/>
    </source>
</evidence>
<dbReference type="NCBIfam" id="TIGR01474">
    <property type="entry name" value="ubiA_proteo"/>
    <property type="match status" value="1"/>
</dbReference>
<dbReference type="EC" id="2.5.1.39" evidence="11"/>